<gene>
    <name evidence="2" type="ORF">NS365_17665</name>
</gene>
<dbReference type="PANTHER" id="PTHR45033">
    <property type="match status" value="1"/>
</dbReference>
<name>A0A175RJ97_9HYPH</name>
<dbReference type="SMART" id="SM00829">
    <property type="entry name" value="PKS_ER"/>
    <property type="match status" value="1"/>
</dbReference>
<dbReference type="PATRIC" id="fig|401562.4.peg.3417"/>
<dbReference type="SUPFAM" id="SSF51735">
    <property type="entry name" value="NAD(P)-binding Rossmann-fold domains"/>
    <property type="match status" value="1"/>
</dbReference>
<evidence type="ECO:0000313" key="2">
    <source>
        <dbReference type="EMBL" id="KTR03696.1"/>
    </source>
</evidence>
<reference evidence="2 3" key="1">
    <citation type="journal article" date="2016" name="Front. Microbiol.">
        <title>Genomic Resource of Rice Seed Associated Bacteria.</title>
        <authorList>
            <person name="Midha S."/>
            <person name="Bansal K."/>
            <person name="Sharma S."/>
            <person name="Kumar N."/>
            <person name="Patil P.P."/>
            <person name="Chaudhry V."/>
            <person name="Patil P.B."/>
        </authorList>
    </citation>
    <scope>NUCLEOTIDE SEQUENCE [LARGE SCALE GENOMIC DNA]</scope>
    <source>
        <strain evidence="2 3">NS365</strain>
    </source>
</reference>
<organism evidence="2 3">
    <name type="scientific">Aureimonas ureilytica</name>
    <dbReference type="NCBI Taxonomy" id="401562"/>
    <lineage>
        <taxon>Bacteria</taxon>
        <taxon>Pseudomonadati</taxon>
        <taxon>Pseudomonadota</taxon>
        <taxon>Alphaproteobacteria</taxon>
        <taxon>Hyphomicrobiales</taxon>
        <taxon>Aurantimonadaceae</taxon>
        <taxon>Aureimonas</taxon>
    </lineage>
</organism>
<dbReference type="Pfam" id="PF08240">
    <property type="entry name" value="ADH_N"/>
    <property type="match status" value="1"/>
</dbReference>
<dbReference type="SUPFAM" id="SSF50129">
    <property type="entry name" value="GroES-like"/>
    <property type="match status" value="1"/>
</dbReference>
<dbReference type="EMBL" id="LDQA01000047">
    <property type="protein sequence ID" value="KTR03696.1"/>
    <property type="molecule type" value="Genomic_DNA"/>
</dbReference>
<dbReference type="InterPro" id="IPR013154">
    <property type="entry name" value="ADH-like_N"/>
</dbReference>
<comment type="caution">
    <text evidence="2">The sequence shown here is derived from an EMBL/GenBank/DDBJ whole genome shotgun (WGS) entry which is preliminary data.</text>
</comment>
<dbReference type="PANTHER" id="PTHR45033:SF2">
    <property type="entry name" value="ZINC-TYPE ALCOHOL DEHYDROGENASE-LIKE PROTEIN C1773.06C"/>
    <property type="match status" value="1"/>
</dbReference>
<dbReference type="InterPro" id="IPR052711">
    <property type="entry name" value="Zinc_ADH-like"/>
</dbReference>
<protein>
    <submittedName>
        <fullName evidence="2">Alcohol dehydrogenase</fullName>
    </submittedName>
</protein>
<dbReference type="AlphaFoldDB" id="A0A175RJ97"/>
<dbReference type="Gene3D" id="3.90.180.10">
    <property type="entry name" value="Medium-chain alcohol dehydrogenases, catalytic domain"/>
    <property type="match status" value="1"/>
</dbReference>
<dbReference type="Gene3D" id="3.40.50.720">
    <property type="entry name" value="NAD(P)-binding Rossmann-like Domain"/>
    <property type="match status" value="1"/>
</dbReference>
<feature type="domain" description="Enoyl reductase (ER)" evidence="1">
    <location>
        <begin position="12"/>
        <end position="336"/>
    </location>
</feature>
<dbReference type="Proteomes" id="UP000078529">
    <property type="component" value="Unassembled WGS sequence"/>
</dbReference>
<proteinExistence type="predicted"/>
<evidence type="ECO:0000313" key="3">
    <source>
        <dbReference type="Proteomes" id="UP000078529"/>
    </source>
</evidence>
<evidence type="ECO:0000259" key="1">
    <source>
        <dbReference type="SMART" id="SM00829"/>
    </source>
</evidence>
<dbReference type="InterPro" id="IPR011032">
    <property type="entry name" value="GroES-like_sf"/>
</dbReference>
<sequence length="339" mass="35787">MTMKRWEMTGYGREALRLVEVERPQPGPGEVLVKVEAASLNYRDTLIIENGMGMPLAFPLVPASDLAGTVVGLGAGVTRFGEDDRVLSNFFPGWIDGRAPGNAKVLDGRALGGSYPGVLTEYVALPADWLLAAPGSLDLAEASTLPCAGLTAWFALTEAGSLEAGDTVLVQGTGGVALFALQIAKARGARVVVTSGNPDKLERALALGADDGIDRTQEDWVEAVHRLTNDRGIDHILELVGGPHLGRSLEAVAVGGRISVIGVFEGFDLSGSAGLLLMKNATIQGIRVGHRRALEDLVRSVDETGLKPVIDRRYGLADLPAALDHLQRGPFGKIVVEMN</sequence>
<dbReference type="InterPro" id="IPR020843">
    <property type="entry name" value="ER"/>
</dbReference>
<accession>A0A175RJ97</accession>
<dbReference type="InterPro" id="IPR036291">
    <property type="entry name" value="NAD(P)-bd_dom_sf"/>
</dbReference>
<keyword evidence="3" id="KW-1185">Reference proteome</keyword>
<dbReference type="InterPro" id="IPR013149">
    <property type="entry name" value="ADH-like_C"/>
</dbReference>
<dbReference type="GO" id="GO:0016491">
    <property type="term" value="F:oxidoreductase activity"/>
    <property type="evidence" value="ECO:0007669"/>
    <property type="project" value="InterPro"/>
</dbReference>
<dbReference type="Pfam" id="PF00107">
    <property type="entry name" value="ADH_zinc_N"/>
    <property type="match status" value="1"/>
</dbReference>
<dbReference type="CDD" id="cd08276">
    <property type="entry name" value="MDR7"/>
    <property type="match status" value="1"/>
</dbReference>